<accession>A0A1I3FRY9</accession>
<dbReference type="AlphaFoldDB" id="A0A1I3FRY9"/>
<name>A0A1I3FRY9_9PLAN</name>
<sequence length="506" mass="55436">MLLSLHNWFPQRRFLRAGAALGLCFFACWESASAELIYSKSRRFRIPFQFDAAELKRLGAKEVQLFVSRDGTRWQPFESVPPATSKFTFEAPEDGAYWFSVKTVAASGLEYPAGPHQASLNVLVDTTVPQLELTLEENEPGRVRLAWSAHDDHVDLTTLQLEFMEPGGTDWLPVAIRSQERGQTTWTTDHAGIMQVRGKVSDLAGNTIDATVQTNVAHRPNRANERPDAGKPVAQQPEKMNTVEVNAAVKSQPLVPQLTSATSGPVPIVTTASTPLANAIDTAVPPVETVAPAGKLGHYVNSLMFRIAYNLDGIGPSGVGHVDLYITEDGGKKWYHYGHDPDRSSPVEVNVPHDGEFGFAFRVTNGLGRVTSPPQPGETPEVTVTVDRIPPIAKLHPVQPASELDQNQVLISWTAQDRDLGEKPVALFCSTAATGPWEPVQGWQPNTGKFVWTVPPMLNAPFYVRLDVRDVAGNITRVYGDTPFLIDRAQPRARVTDVESLTSSPQ</sequence>
<evidence type="ECO:0000313" key="1">
    <source>
        <dbReference type="EMBL" id="SFI13976.1"/>
    </source>
</evidence>
<evidence type="ECO:0008006" key="3">
    <source>
        <dbReference type="Google" id="ProtNLM"/>
    </source>
</evidence>
<dbReference type="STRING" id="1576369.SAMN05421753_1061"/>
<dbReference type="Proteomes" id="UP000199518">
    <property type="component" value="Unassembled WGS sequence"/>
</dbReference>
<proteinExistence type="predicted"/>
<dbReference type="RefSeq" id="WP_092049321.1">
    <property type="nucleotide sequence ID" value="NZ_FOQD01000006.1"/>
</dbReference>
<gene>
    <name evidence="1" type="ORF">SAMN05421753_1061</name>
</gene>
<dbReference type="EMBL" id="FOQD01000006">
    <property type="protein sequence ID" value="SFI13976.1"/>
    <property type="molecule type" value="Genomic_DNA"/>
</dbReference>
<protein>
    <recommendedName>
        <fullName evidence="3">Ser-Thr-rich glycosyl-phosphatidyl-inositol-anchored membrane family protein</fullName>
    </recommendedName>
</protein>
<keyword evidence="2" id="KW-1185">Reference proteome</keyword>
<organism evidence="1 2">
    <name type="scientific">Planctomicrobium piriforme</name>
    <dbReference type="NCBI Taxonomy" id="1576369"/>
    <lineage>
        <taxon>Bacteria</taxon>
        <taxon>Pseudomonadati</taxon>
        <taxon>Planctomycetota</taxon>
        <taxon>Planctomycetia</taxon>
        <taxon>Planctomycetales</taxon>
        <taxon>Planctomycetaceae</taxon>
        <taxon>Planctomicrobium</taxon>
    </lineage>
</organism>
<dbReference type="OrthoDB" id="257265at2"/>
<reference evidence="2" key="1">
    <citation type="submission" date="2016-10" db="EMBL/GenBank/DDBJ databases">
        <authorList>
            <person name="Varghese N."/>
            <person name="Submissions S."/>
        </authorList>
    </citation>
    <scope>NUCLEOTIDE SEQUENCE [LARGE SCALE GENOMIC DNA]</scope>
    <source>
        <strain evidence="2">DSM 26348</strain>
    </source>
</reference>
<evidence type="ECO:0000313" key="2">
    <source>
        <dbReference type="Proteomes" id="UP000199518"/>
    </source>
</evidence>